<keyword evidence="5" id="KW-1185">Reference proteome</keyword>
<name>A0A521BEW2_9RHOB</name>
<dbReference type="Gene3D" id="2.40.10.120">
    <property type="match status" value="1"/>
</dbReference>
<protein>
    <submittedName>
        <fullName evidence="4">Peptidoglycan binding domain-containing protein</fullName>
    </submittedName>
</protein>
<dbReference type="InterPro" id="IPR009003">
    <property type="entry name" value="Peptidase_S1_PA"/>
</dbReference>
<evidence type="ECO:0000313" key="4">
    <source>
        <dbReference type="EMBL" id="SMO45609.1"/>
    </source>
</evidence>
<proteinExistence type="predicted"/>
<dbReference type="OrthoDB" id="6810892at2"/>
<dbReference type="Pfam" id="PF01471">
    <property type="entry name" value="PG_binding_1"/>
    <property type="match status" value="1"/>
</dbReference>
<dbReference type="PANTHER" id="PTHR43019:SF23">
    <property type="entry name" value="PROTEASE DO-LIKE 5, CHLOROPLASTIC"/>
    <property type="match status" value="1"/>
</dbReference>
<dbReference type="Pfam" id="PF13365">
    <property type="entry name" value="Trypsin_2"/>
    <property type="match status" value="1"/>
</dbReference>
<sequence length="591" mass="63670">MLRLVTAALFFVVMATKSLFAQDDTVWVQIEAQPTLAQALDRARDYSGDLQDVNGFSVRGGWYAIVLGPYLRDDAEQVLRVYRAEGRIPRDSFIAYSANFDSQYWPVGSAGLTDPATAPADTVAGDATTDTATPQPEQQPEAVAEPDIRQPDETLREARASEAALTREERMDLQRLLQWAGFYNASIDGAFGRGTRASMAAWQDANNHEPTGVLTTGQRAELLAQYNAILNGLDLRRVTDSRSGIDMKLPMGAVKFDSYEAPFAHYAATGSVPHARVLLISQEGDRNTLYGLYDIMQTLEIVPLNGPRKLDGDSFTLVGENAQFVSHTQATLKDGQIKGFTLIWPTGDETRRSRLLGEMQDSFARIDGVLDPAAGSNLEQRVDLVSGLDVRQPKLNRSGFYVDDKGTVVTTADAVAACSRITLDGENDARVLGSDAALGVAVLRPVQALAPATVARFQTAVPRLQSEIAVAGYSFGGVLDAPTLTFGTLADLRGLQGQENLDRLALAAMPGDAGGPVFDTGGEVLGMLLPRVDGAQKLPEDVSFALDGTEIRKLLASLNITPSEIGQITNMPPEDMTIRAAGMTVLVSCWE</sequence>
<dbReference type="InterPro" id="IPR002477">
    <property type="entry name" value="Peptidoglycan-bd-like"/>
</dbReference>
<dbReference type="InterPro" id="IPR036366">
    <property type="entry name" value="PGBDSf"/>
</dbReference>
<reference evidence="4 5" key="1">
    <citation type="submission" date="2017-05" db="EMBL/GenBank/DDBJ databases">
        <authorList>
            <person name="Varghese N."/>
            <person name="Submissions S."/>
        </authorList>
    </citation>
    <scope>NUCLEOTIDE SEQUENCE [LARGE SCALE GENOMIC DNA]</scope>
    <source>
        <strain evidence="4 5">DSM 29506</strain>
    </source>
</reference>
<dbReference type="EMBL" id="FXTO01000003">
    <property type="protein sequence ID" value="SMO45609.1"/>
    <property type="molecule type" value="Genomic_DNA"/>
</dbReference>
<evidence type="ECO:0000256" key="1">
    <source>
        <dbReference type="SAM" id="MobiDB-lite"/>
    </source>
</evidence>
<dbReference type="InterPro" id="IPR036365">
    <property type="entry name" value="PGBD-like_sf"/>
</dbReference>
<dbReference type="Proteomes" id="UP000316030">
    <property type="component" value="Unassembled WGS sequence"/>
</dbReference>
<feature type="chain" id="PRO_5021766114" evidence="2">
    <location>
        <begin position="22"/>
        <end position="591"/>
    </location>
</feature>
<keyword evidence="2" id="KW-0732">Signal</keyword>
<feature type="domain" description="Peptidoglycan binding-like" evidence="3">
    <location>
        <begin position="167"/>
        <end position="218"/>
    </location>
</feature>
<gene>
    <name evidence="4" type="ORF">SAMN06265173_10327</name>
</gene>
<feature type="compositionally biased region" description="Low complexity" evidence="1">
    <location>
        <begin position="115"/>
        <end position="145"/>
    </location>
</feature>
<accession>A0A521BEW2</accession>
<evidence type="ECO:0000259" key="3">
    <source>
        <dbReference type="Pfam" id="PF01471"/>
    </source>
</evidence>
<dbReference type="SUPFAM" id="SSF50494">
    <property type="entry name" value="Trypsin-like serine proteases"/>
    <property type="match status" value="1"/>
</dbReference>
<feature type="signal peptide" evidence="2">
    <location>
        <begin position="1"/>
        <end position="21"/>
    </location>
</feature>
<dbReference type="PANTHER" id="PTHR43019">
    <property type="entry name" value="SERINE ENDOPROTEASE DEGS"/>
    <property type="match status" value="1"/>
</dbReference>
<feature type="region of interest" description="Disordered" evidence="1">
    <location>
        <begin position="115"/>
        <end position="152"/>
    </location>
</feature>
<dbReference type="SUPFAM" id="SSF47090">
    <property type="entry name" value="PGBD-like"/>
    <property type="match status" value="1"/>
</dbReference>
<evidence type="ECO:0000313" key="5">
    <source>
        <dbReference type="Proteomes" id="UP000316030"/>
    </source>
</evidence>
<evidence type="ECO:0000256" key="2">
    <source>
        <dbReference type="SAM" id="SignalP"/>
    </source>
</evidence>
<dbReference type="AlphaFoldDB" id="A0A521BEW2"/>
<dbReference type="RefSeq" id="WP_142492076.1">
    <property type="nucleotide sequence ID" value="NZ_FXTO01000003.1"/>
</dbReference>
<dbReference type="Gene3D" id="1.10.101.10">
    <property type="entry name" value="PGBD-like superfamily/PGBD"/>
    <property type="match status" value="1"/>
</dbReference>
<organism evidence="4 5">
    <name type="scientific">Thalassovita litoralis</name>
    <dbReference type="NCBI Taxonomy" id="1010611"/>
    <lineage>
        <taxon>Bacteria</taxon>
        <taxon>Pseudomonadati</taxon>
        <taxon>Pseudomonadota</taxon>
        <taxon>Alphaproteobacteria</taxon>
        <taxon>Rhodobacterales</taxon>
        <taxon>Roseobacteraceae</taxon>
        <taxon>Thalassovita</taxon>
    </lineage>
</organism>